<dbReference type="AlphaFoldDB" id="A0A497UIM7"/>
<proteinExistence type="predicted"/>
<dbReference type="Proteomes" id="UP000275027">
    <property type="component" value="Unassembled WGS sequence"/>
</dbReference>
<sequence length="103" mass="12259">MSLFLKNYGIKEETTNFKVTFKIPDNCEYSTFVDPYETNVINIQLKPYEKDPSSNFVEYVEYFSTINDFITVDFEIPDLEAKNSGPVPKWRRKPRLRIDDIKY</sequence>
<dbReference type="EMBL" id="PJND01000007">
    <property type="protein sequence ID" value="PKW30153.1"/>
    <property type="molecule type" value="Genomic_DNA"/>
</dbReference>
<keyword evidence="3" id="KW-1185">Reference proteome</keyword>
<accession>A0A497UIM7</accession>
<evidence type="ECO:0000313" key="4">
    <source>
        <dbReference type="Proteomes" id="UP000275027"/>
    </source>
</evidence>
<reference evidence="1 3" key="1">
    <citation type="submission" date="2017-12" db="EMBL/GenBank/DDBJ databases">
        <title>Genomic Encyclopedia of Type Strains, Phase III (KMG-III): the genomes of soil and plant-associated and newly described type strains.</title>
        <authorList>
            <person name="Whitman W."/>
        </authorList>
    </citation>
    <scope>NUCLEOTIDE SEQUENCE [LARGE SCALE GENOMIC DNA]</scope>
    <source>
        <strain evidence="1 3">IP-10</strain>
    </source>
</reference>
<dbReference type="Proteomes" id="UP000233767">
    <property type="component" value="Unassembled WGS sequence"/>
</dbReference>
<evidence type="ECO:0000313" key="2">
    <source>
        <dbReference type="EMBL" id="RLJ24493.1"/>
    </source>
</evidence>
<evidence type="ECO:0000313" key="1">
    <source>
        <dbReference type="EMBL" id="PKW30153.1"/>
    </source>
</evidence>
<reference evidence="2 4" key="2">
    <citation type="submission" date="2018-10" db="EMBL/GenBank/DDBJ databases">
        <title>Genomic Encyclopedia of Archaeal and Bacterial Type Strains, Phase II (KMG-II): from individual species to whole genera.</title>
        <authorList>
            <person name="Goeker M."/>
        </authorList>
    </citation>
    <scope>NUCLEOTIDE SEQUENCE [LARGE SCALE GENOMIC DNA]</scope>
    <source>
        <strain evidence="2 4">DSM 21886</strain>
    </source>
</reference>
<organism evidence="2 4">
    <name type="scientific">Flavobacterium lindanitolerans</name>
    <dbReference type="NCBI Taxonomy" id="428988"/>
    <lineage>
        <taxon>Bacteria</taxon>
        <taxon>Pseudomonadati</taxon>
        <taxon>Bacteroidota</taxon>
        <taxon>Flavobacteriia</taxon>
        <taxon>Flavobacteriales</taxon>
        <taxon>Flavobacteriaceae</taxon>
        <taxon>Flavobacterium</taxon>
    </lineage>
</organism>
<name>A0A497UIM7_9FLAO</name>
<dbReference type="EMBL" id="RCCB01000012">
    <property type="protein sequence ID" value="RLJ24493.1"/>
    <property type="molecule type" value="Genomic_DNA"/>
</dbReference>
<protein>
    <submittedName>
        <fullName evidence="2">Uncharacterized protein</fullName>
    </submittedName>
</protein>
<gene>
    <name evidence="1" type="ORF">B0G92_1802</name>
    <name evidence="2" type="ORF">CLV50_2374</name>
</gene>
<comment type="caution">
    <text evidence="2">The sequence shown here is derived from an EMBL/GenBank/DDBJ whole genome shotgun (WGS) entry which is preliminary data.</text>
</comment>
<evidence type="ECO:0000313" key="3">
    <source>
        <dbReference type="Proteomes" id="UP000233767"/>
    </source>
</evidence>
<dbReference type="RefSeq" id="WP_101471843.1">
    <property type="nucleotide sequence ID" value="NZ_CALHAS010000007.1"/>
</dbReference>